<dbReference type="Proteomes" id="UP000809431">
    <property type="component" value="Unassembled WGS sequence"/>
</dbReference>
<organism evidence="3 4">
    <name type="scientific">Jeongeupia naejangsanensis</name>
    <dbReference type="NCBI Taxonomy" id="613195"/>
    <lineage>
        <taxon>Bacteria</taxon>
        <taxon>Pseudomonadati</taxon>
        <taxon>Pseudomonadota</taxon>
        <taxon>Betaproteobacteria</taxon>
        <taxon>Neisseriales</taxon>
        <taxon>Chitinibacteraceae</taxon>
        <taxon>Jeongeupia</taxon>
    </lineage>
</organism>
<evidence type="ECO:0000256" key="1">
    <source>
        <dbReference type="SAM" id="MobiDB-lite"/>
    </source>
</evidence>
<evidence type="ECO:0008006" key="5">
    <source>
        <dbReference type="Google" id="ProtNLM"/>
    </source>
</evidence>
<accession>A0ABS2BG44</accession>
<gene>
    <name evidence="3" type="ORF">JMJ54_01245</name>
</gene>
<feature type="chain" id="PRO_5047052687" description="DUF5666 domain-containing protein" evidence="2">
    <location>
        <begin position="22"/>
        <end position="189"/>
    </location>
</feature>
<dbReference type="RefSeq" id="WP_203536132.1">
    <property type="nucleotide sequence ID" value="NZ_JAESND010000001.1"/>
</dbReference>
<reference evidence="3 4" key="1">
    <citation type="submission" date="2021-01" db="EMBL/GenBank/DDBJ databases">
        <title>Draft Genome Sequence and Polyhydroxyalkanoate Biosynthetic Potential of Jeongeupia naejangsanensis Type Strain DSM 24253.</title>
        <authorList>
            <person name="Turrini P."/>
            <person name="Artuso I."/>
            <person name="Lugli G.A."/>
            <person name="Frangipani E."/>
            <person name="Ventura M."/>
            <person name="Visca P."/>
        </authorList>
    </citation>
    <scope>NUCLEOTIDE SEQUENCE [LARGE SCALE GENOMIC DNA]</scope>
    <source>
        <strain evidence="3 4">DSM 24253</strain>
    </source>
</reference>
<evidence type="ECO:0000313" key="3">
    <source>
        <dbReference type="EMBL" id="MBM3114440.1"/>
    </source>
</evidence>
<proteinExistence type="predicted"/>
<comment type="caution">
    <text evidence="3">The sequence shown here is derived from an EMBL/GenBank/DDBJ whole genome shotgun (WGS) entry which is preliminary data.</text>
</comment>
<protein>
    <recommendedName>
        <fullName evidence="5">DUF5666 domain-containing protein</fullName>
    </recommendedName>
</protein>
<sequence length="189" mass="19986">MKIVNKLLLAMMISAAVPAFAADDASAPLFALKEEDKLTVQVTAIDAAKRKLTVQLPSGELADIDVGAEVRNFDQLKVGDKISTKISAAVAYELIKGGAGVRGTTESTDSARSEPGQRPGGGWVKTETLTADVVAVDRKASRIKVKTPDNKVVEANVKNPAALEQIAVGDQIGVILRRSIAIWVEQPAQ</sequence>
<keyword evidence="2" id="KW-0732">Signal</keyword>
<evidence type="ECO:0000313" key="4">
    <source>
        <dbReference type="Proteomes" id="UP000809431"/>
    </source>
</evidence>
<keyword evidence="4" id="KW-1185">Reference proteome</keyword>
<dbReference type="EMBL" id="JAESND010000001">
    <property type="protein sequence ID" value="MBM3114440.1"/>
    <property type="molecule type" value="Genomic_DNA"/>
</dbReference>
<feature type="region of interest" description="Disordered" evidence="1">
    <location>
        <begin position="100"/>
        <end position="123"/>
    </location>
</feature>
<evidence type="ECO:0000256" key="2">
    <source>
        <dbReference type="SAM" id="SignalP"/>
    </source>
</evidence>
<name>A0ABS2BG44_9NEIS</name>
<feature type="signal peptide" evidence="2">
    <location>
        <begin position="1"/>
        <end position="21"/>
    </location>
</feature>